<evidence type="ECO:0000313" key="6">
    <source>
        <dbReference type="Proteomes" id="UP000654075"/>
    </source>
</evidence>
<gene>
    <name evidence="2" type="ORF">PGLA1383_LOCUS20247</name>
    <name evidence="3" type="ORF">PGLA1383_LOCUS54289</name>
    <name evidence="4" type="ORF">PGLA2088_LOCUS3186</name>
    <name evidence="5" type="ORF">PGLA2088_LOCUS46726</name>
</gene>
<dbReference type="Proteomes" id="UP000626109">
    <property type="component" value="Unassembled WGS sequence"/>
</dbReference>
<dbReference type="AlphaFoldDB" id="A0A813EUL6"/>
<organism evidence="2 6">
    <name type="scientific">Polarella glacialis</name>
    <name type="common">Dinoflagellate</name>
    <dbReference type="NCBI Taxonomy" id="89957"/>
    <lineage>
        <taxon>Eukaryota</taxon>
        <taxon>Sar</taxon>
        <taxon>Alveolata</taxon>
        <taxon>Dinophyceae</taxon>
        <taxon>Suessiales</taxon>
        <taxon>Suessiaceae</taxon>
        <taxon>Polarella</taxon>
    </lineage>
</organism>
<protein>
    <recommendedName>
        <fullName evidence="7">RRM domain-containing protein</fullName>
    </recommendedName>
</protein>
<evidence type="ECO:0000313" key="3">
    <source>
        <dbReference type="EMBL" id="CAE8639243.1"/>
    </source>
</evidence>
<feature type="region of interest" description="Disordered" evidence="1">
    <location>
        <begin position="1"/>
        <end position="34"/>
    </location>
</feature>
<keyword evidence="6" id="KW-1185">Reference proteome</keyword>
<evidence type="ECO:0000313" key="4">
    <source>
        <dbReference type="EMBL" id="CAE8644586.1"/>
    </source>
</evidence>
<dbReference type="EMBL" id="CAJNNV010013746">
    <property type="protein sequence ID" value="CAE8601987.1"/>
    <property type="molecule type" value="Genomic_DNA"/>
</dbReference>
<comment type="caution">
    <text evidence="2">The sequence shown here is derived from an EMBL/GenBank/DDBJ whole genome shotgun (WGS) entry which is preliminary data.</text>
</comment>
<dbReference type="EMBL" id="CAJNNV010032190">
    <property type="protein sequence ID" value="CAE8639243.1"/>
    <property type="molecule type" value="Genomic_DNA"/>
</dbReference>
<sequence>MATESLDSDDDKEQEAVRPTAVEGEEDTMDDEEEAGVQAGFIVHVRNVSPANSMADVVALFHALGPVFCYRVSDSVVAAELDSAAALEAALALTGTVLAPPKVGHVKIPGERIEVVIPQ</sequence>
<feature type="compositionally biased region" description="Acidic residues" evidence="1">
    <location>
        <begin position="23"/>
        <end position="34"/>
    </location>
</feature>
<accession>A0A813EUL6</accession>
<dbReference type="EMBL" id="CAJNNW010036292">
    <property type="protein sequence ID" value="CAE8733184.1"/>
    <property type="molecule type" value="Genomic_DNA"/>
</dbReference>
<name>A0A813EUL6_POLGL</name>
<evidence type="ECO:0008006" key="7">
    <source>
        <dbReference type="Google" id="ProtNLM"/>
    </source>
</evidence>
<evidence type="ECO:0000313" key="2">
    <source>
        <dbReference type="EMBL" id="CAE8601987.1"/>
    </source>
</evidence>
<dbReference type="Proteomes" id="UP000654075">
    <property type="component" value="Unassembled WGS sequence"/>
</dbReference>
<proteinExistence type="predicted"/>
<reference evidence="2" key="1">
    <citation type="submission" date="2021-02" db="EMBL/GenBank/DDBJ databases">
        <authorList>
            <person name="Dougan E. K."/>
            <person name="Rhodes N."/>
            <person name="Thang M."/>
            <person name="Chan C."/>
        </authorList>
    </citation>
    <scope>NUCLEOTIDE SEQUENCE</scope>
</reference>
<evidence type="ECO:0000256" key="1">
    <source>
        <dbReference type="SAM" id="MobiDB-lite"/>
    </source>
</evidence>
<dbReference type="EMBL" id="CAJNNW010002710">
    <property type="protein sequence ID" value="CAE8644586.1"/>
    <property type="molecule type" value="Genomic_DNA"/>
</dbReference>
<feature type="compositionally biased region" description="Acidic residues" evidence="1">
    <location>
        <begin position="1"/>
        <end position="13"/>
    </location>
</feature>
<evidence type="ECO:0000313" key="5">
    <source>
        <dbReference type="EMBL" id="CAE8733184.1"/>
    </source>
</evidence>